<evidence type="ECO:0000313" key="3">
    <source>
        <dbReference type="EMBL" id="MWV69936.1"/>
    </source>
</evidence>
<evidence type="ECO:0000259" key="2">
    <source>
        <dbReference type="PROSITE" id="PS51677"/>
    </source>
</evidence>
<reference evidence="4" key="3">
    <citation type="submission" date="2018-04" db="EMBL/GenBank/DDBJ databases">
        <authorList>
            <person name="Sheh A."/>
            <person name="Shen Z."/>
            <person name="Mannion A.J."/>
            <person name="Fox J.G."/>
        </authorList>
    </citation>
    <scope>NUCLEOTIDE SEQUENCE</scope>
    <source>
        <strain evidence="4">MIT 97-6194</strain>
    </source>
</reference>
<protein>
    <submittedName>
        <fullName evidence="3 4">Polysaccharide deacetylase</fullName>
    </submittedName>
</protein>
<evidence type="ECO:0000256" key="1">
    <source>
        <dbReference type="SAM" id="MobiDB-lite"/>
    </source>
</evidence>
<dbReference type="GO" id="GO:0005975">
    <property type="term" value="P:carbohydrate metabolic process"/>
    <property type="evidence" value="ECO:0007669"/>
    <property type="project" value="InterPro"/>
</dbReference>
<proteinExistence type="predicted"/>
<organism evidence="4 5">
    <name type="scientific">Helicobacter saguini</name>
    <dbReference type="NCBI Taxonomy" id="1548018"/>
    <lineage>
        <taxon>Bacteria</taxon>
        <taxon>Pseudomonadati</taxon>
        <taxon>Campylobacterota</taxon>
        <taxon>Epsilonproteobacteria</taxon>
        <taxon>Campylobacterales</taxon>
        <taxon>Helicobacteraceae</taxon>
        <taxon>Helicobacter</taxon>
    </lineage>
</organism>
<dbReference type="SUPFAM" id="SSF88713">
    <property type="entry name" value="Glycoside hydrolase/deacetylase"/>
    <property type="match status" value="1"/>
</dbReference>
<dbReference type="Gene3D" id="3.20.20.370">
    <property type="entry name" value="Glycoside hydrolase/deacetylase"/>
    <property type="match status" value="1"/>
</dbReference>
<accession>A0A347W790</accession>
<dbReference type="GO" id="GO:0016810">
    <property type="term" value="F:hydrolase activity, acting on carbon-nitrogen (but not peptide) bonds"/>
    <property type="evidence" value="ECO:0007669"/>
    <property type="project" value="InterPro"/>
</dbReference>
<dbReference type="EMBL" id="QBIU01000001">
    <property type="protein sequence ID" value="MWV69936.1"/>
    <property type="molecule type" value="Genomic_DNA"/>
</dbReference>
<reference evidence="4 5" key="1">
    <citation type="journal article" date="2014" name="Genome Announc.">
        <title>Draft genome sequences of eight enterohepatic helicobacter species isolated from both laboratory and wild rodents.</title>
        <authorList>
            <person name="Sheh A."/>
            <person name="Shen Z."/>
            <person name="Fox J.G."/>
        </authorList>
    </citation>
    <scope>NUCLEOTIDE SEQUENCE [LARGE SCALE GENOMIC DNA]</scope>
    <source>
        <strain evidence="4 5">MIT 97-6194</strain>
    </source>
</reference>
<gene>
    <name evidence="3" type="ORF">DCO61_07960</name>
    <name evidence="4" type="ORF">LS64_010385</name>
</gene>
<feature type="region of interest" description="Disordered" evidence="1">
    <location>
        <begin position="1"/>
        <end position="86"/>
    </location>
</feature>
<feature type="compositionally biased region" description="Polar residues" evidence="1">
    <location>
        <begin position="67"/>
        <end position="86"/>
    </location>
</feature>
<dbReference type="Proteomes" id="UP000477070">
    <property type="component" value="Unassembled WGS sequence"/>
</dbReference>
<dbReference type="PANTHER" id="PTHR10587">
    <property type="entry name" value="GLYCOSYL TRANSFERASE-RELATED"/>
    <property type="match status" value="1"/>
</dbReference>
<dbReference type="InterPro" id="IPR002509">
    <property type="entry name" value="NODB_dom"/>
</dbReference>
<reference evidence="4 5" key="2">
    <citation type="journal article" date="2016" name="Infect. Immun.">
        <title>Helicobacter saguini, a Novel Helicobacter Isolated from Cotton-Top Tamarins with Ulcerative Colitis, Has Proinflammatory Properties and Induces Typhlocolitis and Dysplasia in Gnotobiotic IL-10-/- Mice.</title>
        <authorList>
            <person name="Shen Z."/>
            <person name="Mannion A."/>
            <person name="Whary M.T."/>
            <person name="Muthupalani S."/>
            <person name="Sheh A."/>
            <person name="Feng Y."/>
            <person name="Gong G."/>
            <person name="Vandamme P."/>
            <person name="Holcombe H.R."/>
            <person name="Paster B.J."/>
            <person name="Fox J.G."/>
        </authorList>
    </citation>
    <scope>NUCLEOTIDE SEQUENCE [LARGE SCALE GENOMIC DNA]</scope>
    <source>
        <strain evidence="4 5">MIT 97-6194</strain>
    </source>
</reference>
<dbReference type="InterPro" id="IPR011330">
    <property type="entry name" value="Glyco_hydro/deAcase_b/a-brl"/>
</dbReference>
<dbReference type="PANTHER" id="PTHR10587:SF134">
    <property type="entry name" value="SECRETED PROTEIN"/>
    <property type="match status" value="1"/>
</dbReference>
<sequence>MQKYKDKKPKIWAENPQGSINTAADLEQDFKDSKRQDSKILQDFKNLDSKDSNQDSNTKNPALESKFSPQDSINNHNPTQNLDSKNHNNLSQKIIYLTLDACGGEYDSKLIDFLIQNNIKATLFINARWIKKHESDFLKLAKNPLFSLQNHGTTHKPLSVNGARIYGIQGTKNIQEVFDEINENDKIMTRLSGKKPRYFRSGTAFYDDVAMDIARDMGYKIAGFSVVGDGGATFGLQKILKIGAKVKNGDILIYHFNKPQSSTRVGLEQLIDSWIKQGFTFGLLE</sequence>
<keyword evidence="5" id="KW-1185">Reference proteome</keyword>
<dbReference type="PROSITE" id="PS51677">
    <property type="entry name" value="NODB"/>
    <property type="match status" value="1"/>
</dbReference>
<dbReference type="InterPro" id="IPR050248">
    <property type="entry name" value="Polysacc_deacetylase_ArnD"/>
</dbReference>
<dbReference type="EMBL" id="JRMP02000020">
    <property type="protein sequence ID" value="TLD92400.1"/>
    <property type="molecule type" value="Genomic_DNA"/>
</dbReference>
<evidence type="ECO:0000313" key="5">
    <source>
        <dbReference type="Proteomes" id="UP000029714"/>
    </source>
</evidence>
<feature type="compositionally biased region" description="Basic and acidic residues" evidence="1">
    <location>
        <begin position="28"/>
        <end position="53"/>
    </location>
</feature>
<comment type="caution">
    <text evidence="4">The sequence shown here is derived from an EMBL/GenBank/DDBJ whole genome shotgun (WGS) entry which is preliminary data.</text>
</comment>
<evidence type="ECO:0000313" key="4">
    <source>
        <dbReference type="EMBL" id="TLD92400.1"/>
    </source>
</evidence>
<dbReference type="Pfam" id="PF01522">
    <property type="entry name" value="Polysacc_deac_1"/>
    <property type="match status" value="1"/>
</dbReference>
<dbReference type="OrthoDB" id="9784220at2"/>
<dbReference type="AlphaFoldDB" id="A0A347W790"/>
<evidence type="ECO:0000313" key="6">
    <source>
        <dbReference type="Proteomes" id="UP000477070"/>
    </source>
</evidence>
<feature type="compositionally biased region" description="Basic residues" evidence="1">
    <location>
        <begin position="1"/>
        <end position="10"/>
    </location>
</feature>
<dbReference type="Proteomes" id="UP000029714">
    <property type="component" value="Unassembled WGS sequence"/>
</dbReference>
<reference evidence="3 6" key="4">
    <citation type="submission" date="2019-12" db="EMBL/GenBank/DDBJ databases">
        <title>Multi-Generational Helicobacter saguini Isolates.</title>
        <authorList>
            <person name="Mannion A."/>
            <person name="Shen Z."/>
            <person name="Fox J.G."/>
        </authorList>
    </citation>
    <scope>NUCLEOTIDE SEQUENCE [LARGE SCALE GENOMIC DNA]</scope>
    <source>
        <strain evidence="3">16-048</strain>
        <strain evidence="6">16-048 (F4)</strain>
    </source>
</reference>
<name>A0A347W790_9HELI</name>
<feature type="domain" description="NodB homology" evidence="2">
    <location>
        <begin position="93"/>
        <end position="285"/>
    </location>
</feature>